<dbReference type="InterPro" id="IPR008972">
    <property type="entry name" value="Cupredoxin"/>
</dbReference>
<evidence type="ECO:0000256" key="3">
    <source>
        <dbReference type="ARBA" id="ARBA00022982"/>
    </source>
</evidence>
<dbReference type="SUPFAM" id="SSF49503">
    <property type="entry name" value="Cupredoxins"/>
    <property type="match status" value="1"/>
</dbReference>
<protein>
    <submittedName>
        <fullName evidence="6">Azurin</fullName>
    </submittedName>
</protein>
<dbReference type="InterPro" id="IPR050845">
    <property type="entry name" value="Cu-binding_ET"/>
</dbReference>
<gene>
    <name evidence="6" type="ORF">GXP69_14555</name>
</gene>
<dbReference type="PROSITE" id="PS00196">
    <property type="entry name" value="COPPER_BLUE"/>
    <property type="match status" value="1"/>
</dbReference>
<reference evidence="6 7" key="1">
    <citation type="submission" date="2020-02" db="EMBL/GenBank/DDBJ databases">
        <authorList>
            <person name="Kim M.K."/>
        </authorList>
    </citation>
    <scope>NUCLEOTIDE SEQUENCE [LARGE SCALE GENOMIC DNA]</scope>
    <source>
        <strain evidence="6 7">BT327</strain>
    </source>
</reference>
<dbReference type="GO" id="GO:0005507">
    <property type="term" value="F:copper ion binding"/>
    <property type="evidence" value="ECO:0007669"/>
    <property type="project" value="InterPro"/>
</dbReference>
<dbReference type="AlphaFoldDB" id="A0A6B3LZR4"/>
<feature type="domain" description="Blue (type 1) copper" evidence="5">
    <location>
        <begin position="31"/>
        <end position="142"/>
    </location>
</feature>
<evidence type="ECO:0000313" key="6">
    <source>
        <dbReference type="EMBL" id="NEM98921.1"/>
    </source>
</evidence>
<dbReference type="InterPro" id="IPR028871">
    <property type="entry name" value="BlueCu_1_BS"/>
</dbReference>
<comment type="caution">
    <text evidence="6">The sequence shown here is derived from an EMBL/GenBank/DDBJ whole genome shotgun (WGS) entry which is preliminary data.</text>
</comment>
<evidence type="ECO:0000259" key="5">
    <source>
        <dbReference type="Pfam" id="PF00127"/>
    </source>
</evidence>
<dbReference type="EMBL" id="JAAGWD010000006">
    <property type="protein sequence ID" value="NEM98921.1"/>
    <property type="molecule type" value="Genomic_DNA"/>
</dbReference>
<keyword evidence="3" id="KW-0249">Electron transport</keyword>
<dbReference type="Gene3D" id="2.60.40.420">
    <property type="entry name" value="Cupredoxins - blue copper proteins"/>
    <property type="match status" value="1"/>
</dbReference>
<evidence type="ECO:0000256" key="2">
    <source>
        <dbReference type="ARBA" id="ARBA00022723"/>
    </source>
</evidence>
<dbReference type="Proteomes" id="UP000474777">
    <property type="component" value="Unassembled WGS sequence"/>
</dbReference>
<keyword evidence="4" id="KW-0186">Copper</keyword>
<evidence type="ECO:0000313" key="7">
    <source>
        <dbReference type="Proteomes" id="UP000474777"/>
    </source>
</evidence>
<accession>A0A6B3LZR4</accession>
<evidence type="ECO:0000256" key="1">
    <source>
        <dbReference type="ARBA" id="ARBA00022448"/>
    </source>
</evidence>
<keyword evidence="1" id="KW-0813">Transport</keyword>
<evidence type="ECO:0000256" key="4">
    <source>
        <dbReference type="ARBA" id="ARBA00023008"/>
    </source>
</evidence>
<proteinExistence type="predicted"/>
<dbReference type="RefSeq" id="WP_163915806.1">
    <property type="nucleotide sequence ID" value="NZ_JAAGWD010000006.1"/>
</dbReference>
<name>A0A6B3LZR4_9BACT</name>
<dbReference type="Pfam" id="PF00127">
    <property type="entry name" value="Copper-bind"/>
    <property type="match status" value="1"/>
</dbReference>
<dbReference type="InterPro" id="IPR000923">
    <property type="entry name" value="BlueCu_1"/>
</dbReference>
<organism evidence="6 7">
    <name type="scientific">Pontibacter burrus</name>
    <dbReference type="NCBI Taxonomy" id="2704466"/>
    <lineage>
        <taxon>Bacteria</taxon>
        <taxon>Pseudomonadati</taxon>
        <taxon>Bacteroidota</taxon>
        <taxon>Cytophagia</taxon>
        <taxon>Cytophagales</taxon>
        <taxon>Hymenobacteraceae</taxon>
        <taxon>Pontibacter</taxon>
    </lineage>
</organism>
<dbReference type="GO" id="GO:0009055">
    <property type="term" value="F:electron transfer activity"/>
    <property type="evidence" value="ECO:0007669"/>
    <property type="project" value="InterPro"/>
</dbReference>
<sequence>MTDTAATIAVEADTTLQPVVELTLRAIGNNQEEIHYDQDTLVVPADALVSLTLINEGTELTMIHNFVVTVKDKYKEVALAGAEVASPGNYIPDSELVLTGTPLALPGQTVHHEFKAPPPGEYSFVCTYPDHWKKMRGVLIVKETR</sequence>
<keyword evidence="7" id="KW-1185">Reference proteome</keyword>
<dbReference type="PANTHER" id="PTHR38439">
    <property type="entry name" value="AURACYANIN-B"/>
    <property type="match status" value="1"/>
</dbReference>
<dbReference type="PANTHER" id="PTHR38439:SF2">
    <property type="entry name" value="OUTER MEMBRANE PROTEIN H.8"/>
    <property type="match status" value="1"/>
</dbReference>
<dbReference type="CDD" id="cd04233">
    <property type="entry name" value="Auracyanin"/>
    <property type="match status" value="1"/>
</dbReference>
<keyword evidence="2" id="KW-0479">Metal-binding</keyword>